<accession>A0ABS1L131</accession>
<comment type="caution">
    <text evidence="4">The sequence shown here is derived from an EMBL/GenBank/DDBJ whole genome shotgun (WGS) entry which is preliminary data.</text>
</comment>
<evidence type="ECO:0000256" key="2">
    <source>
        <dbReference type="ARBA" id="ARBA00022737"/>
    </source>
</evidence>
<dbReference type="Gene3D" id="2.130.10.130">
    <property type="entry name" value="Integrin alpha, N-terminal"/>
    <property type="match status" value="2"/>
</dbReference>
<dbReference type="Pfam" id="PF14312">
    <property type="entry name" value="FG-GAP_2"/>
    <property type="match status" value="1"/>
</dbReference>
<dbReference type="SMART" id="SM00191">
    <property type="entry name" value="Int_alpha"/>
    <property type="match status" value="3"/>
</dbReference>
<keyword evidence="2" id="KW-0677">Repeat</keyword>
<organism evidence="4 5">
    <name type="scientific">Chryseolinea lacunae</name>
    <dbReference type="NCBI Taxonomy" id="2801331"/>
    <lineage>
        <taxon>Bacteria</taxon>
        <taxon>Pseudomonadati</taxon>
        <taxon>Bacteroidota</taxon>
        <taxon>Cytophagia</taxon>
        <taxon>Cytophagales</taxon>
        <taxon>Fulvivirgaceae</taxon>
        <taxon>Chryseolinea</taxon>
    </lineage>
</organism>
<evidence type="ECO:0000313" key="4">
    <source>
        <dbReference type="EMBL" id="MBL0744637.1"/>
    </source>
</evidence>
<dbReference type="InterPro" id="IPR013517">
    <property type="entry name" value="FG-GAP"/>
</dbReference>
<dbReference type="PANTHER" id="PTHR36220:SF1">
    <property type="entry name" value="GAMMA TUBULIN COMPLEX COMPONENT C-TERMINAL DOMAIN-CONTAINING PROTEIN"/>
    <property type="match status" value="1"/>
</dbReference>
<dbReference type="Pfam" id="PF13585">
    <property type="entry name" value="CHU_C"/>
    <property type="match status" value="1"/>
</dbReference>
<evidence type="ECO:0000313" key="5">
    <source>
        <dbReference type="Proteomes" id="UP000613030"/>
    </source>
</evidence>
<keyword evidence="5" id="KW-1185">Reference proteome</keyword>
<dbReference type="InterPro" id="IPR013519">
    <property type="entry name" value="Int_alpha_beta-p"/>
</dbReference>
<dbReference type="EMBL" id="JAERRB010000012">
    <property type="protein sequence ID" value="MBL0744637.1"/>
    <property type="molecule type" value="Genomic_DNA"/>
</dbReference>
<reference evidence="4 5" key="1">
    <citation type="submission" date="2021-01" db="EMBL/GenBank/DDBJ databases">
        <title>Chryseolinea sp. Jin1 Genome sequencing and assembly.</title>
        <authorList>
            <person name="Kim I."/>
        </authorList>
    </citation>
    <scope>NUCLEOTIDE SEQUENCE [LARGE SCALE GENOMIC DNA]</scope>
    <source>
        <strain evidence="4 5">Jin1</strain>
    </source>
</reference>
<evidence type="ECO:0000256" key="1">
    <source>
        <dbReference type="ARBA" id="ARBA00022729"/>
    </source>
</evidence>
<dbReference type="PANTHER" id="PTHR36220">
    <property type="entry name" value="UNNAMED PRODUCT"/>
    <property type="match status" value="1"/>
</dbReference>
<protein>
    <submittedName>
        <fullName evidence="4">Gliding motility-associated C-terminal domain-containing protein</fullName>
    </submittedName>
</protein>
<gene>
    <name evidence="4" type="ORF">JI741_25615</name>
</gene>
<dbReference type="RefSeq" id="WP_202014389.1">
    <property type="nucleotide sequence ID" value="NZ_JAERRB010000012.1"/>
</dbReference>
<keyword evidence="1" id="KW-0732">Signal</keyword>
<sequence length="1232" mass="133545">MVVAAESSDTLGILYAGAVFVYEKTVAGWSYRAMLTASDPDEYDFFGNRVAIDATGNTIVVINRNYNKGGAYIFEKPASGWQTMHETANIKFPEYLEFNSALDISDDGSTIAVSNPMTNHAMLFVLEKPVTGWSSSQQPRALEQRQAQQGIWIGTDVTIQDDYIYATTNNDGNPSVFVYKKVAGDYSKIAQLATSLQASELGYFGEHITLLGNTVVATGLAYVSGLISQRFFVFQKSGEWTDMNETAQFQLPGPASDKFPYSIALTSPKTIAAAVLIKEGEYYTGKVVEATTTDGSWQDLSVATLFEEKGLWTPSEFSNDLVWNGSELVMAAVEKSAVFGNRNSILSLTKSAGIWGSLQRVSLPRNSSSNMYFGTSIVKTPEVMFAGAPYDGTAGRGAGAVYIYERSGGDYVKMHTLYPSPRTRRSTGGSDAAFGYSIAAHGNEIAVGAPSFLYAPGHYGKIFLYRRTSSSWKTATLYDSLVVPVELDLNHVGATVAMNDHQLFASAYNNLGGAHTNAVVVFEKVGGKWTYQQVITLGKPIDKSWPSVNLSLENELLAVGEFFTIDGGVSIFSRNVGTAQWEASTSFSGDVFSGMGGGVKLLGDHLFVGAPGNSHNNVYRSGEVLVFTKLPGESWRSGMQPSAVIAPDIPIEGAFFGSSLDAVGNTLVVGAPGMFLTFDSKVRTIPGNTYVIQTSDYFWVNTVQYLNLQGDRYASNERDHFGSCVALDQEYFYIGARNENTDTGNFSGAVYYVPTPPVIFLQPPVCVQSGPIALQAYPFGGKWSGQGVDQSGKFDPATVGIGVFTLTYTTPNCNNHGTVQIEVKPPVIVQQLSPADVKMCSEGSVELELEKVAGAIFTWYYKPEGATTFVLLTSGTEKLSVTNPGEYKAVVSSECSMESPVFRISIENFPVTVGPQPIICSSANAVSLVASNNTGVWEGTGVSNNQFNPSGLANGFHSLTYRITTSLGCRVALKDSVKISVVAPVTVTQQENDFCESGSVFLHSSPFDTALGYTWYYKEKPSGTFALVNSMLAGDVSVYVQGYYQTVATNGECSTTSNSVEVGFGTNLAYELPEVLKPICDAKEFTIVASAREGTTYTWQHKAIDGDGYQVLDGQTSNQLTVNEDGYYKVKGEYGFCSFDSPPVLLQFSRDTLFVPNIFTPNGDDKNPVFKVETTATINSLAIYNRYGDQMFLTSTGQWDGGDAPSGVYYWRLLYEGCNSEKEMKGWVHLIR</sequence>
<proteinExistence type="predicted"/>
<dbReference type="InterPro" id="IPR028994">
    <property type="entry name" value="Integrin_alpha_N"/>
</dbReference>
<dbReference type="SUPFAM" id="SSF63825">
    <property type="entry name" value="YWTD domain"/>
    <property type="match status" value="1"/>
</dbReference>
<name>A0ABS1L131_9BACT</name>
<evidence type="ECO:0000256" key="3">
    <source>
        <dbReference type="ARBA" id="ARBA00023180"/>
    </source>
</evidence>
<dbReference type="Proteomes" id="UP000613030">
    <property type="component" value="Unassembled WGS sequence"/>
</dbReference>
<keyword evidence="3" id="KW-0325">Glycoprotein</keyword>